<dbReference type="AlphaFoldDB" id="A0A0X8JPP8"/>
<dbReference type="Pfam" id="PF10035">
    <property type="entry name" value="DUF2179"/>
    <property type="match status" value="1"/>
</dbReference>
<gene>
    <name evidence="8" type="ORF">AXF15_05705</name>
</gene>
<comment type="subcellular location">
    <subcellularLocation>
        <location evidence="1">Cell membrane</location>
        <topology evidence="1">Multi-pass membrane protein</topology>
    </subcellularLocation>
</comment>
<evidence type="ECO:0000259" key="7">
    <source>
        <dbReference type="Pfam" id="PF10035"/>
    </source>
</evidence>
<protein>
    <recommendedName>
        <fullName evidence="7">DUF2179 domain-containing protein</fullName>
    </recommendedName>
</protein>
<dbReference type="Proteomes" id="UP000063964">
    <property type="component" value="Chromosome"/>
</dbReference>
<dbReference type="Pfam" id="PF02588">
    <property type="entry name" value="YitT_membrane"/>
    <property type="match status" value="1"/>
</dbReference>
<dbReference type="PIRSF" id="PIRSF006483">
    <property type="entry name" value="Membrane_protein_YitT"/>
    <property type="match status" value="1"/>
</dbReference>
<evidence type="ECO:0000256" key="6">
    <source>
        <dbReference type="SAM" id="Phobius"/>
    </source>
</evidence>
<dbReference type="InterPro" id="IPR003740">
    <property type="entry name" value="YitT"/>
</dbReference>
<dbReference type="PANTHER" id="PTHR33545:SF5">
    <property type="entry name" value="UPF0750 MEMBRANE PROTEIN YITT"/>
    <property type="match status" value="1"/>
</dbReference>
<accession>A0A0X8JPP8</accession>
<keyword evidence="4 6" id="KW-1133">Transmembrane helix</keyword>
<dbReference type="PANTHER" id="PTHR33545">
    <property type="entry name" value="UPF0750 MEMBRANE PROTEIN YITT-RELATED"/>
    <property type="match status" value="1"/>
</dbReference>
<feature type="domain" description="DUF2179" evidence="7">
    <location>
        <begin position="225"/>
        <end position="279"/>
    </location>
</feature>
<dbReference type="InterPro" id="IPR019264">
    <property type="entry name" value="DUF2179"/>
</dbReference>
<organism evidence="8 9">
    <name type="scientific">Desulfomicrobium orale DSM 12838</name>
    <dbReference type="NCBI Taxonomy" id="888061"/>
    <lineage>
        <taxon>Bacteria</taxon>
        <taxon>Pseudomonadati</taxon>
        <taxon>Thermodesulfobacteriota</taxon>
        <taxon>Desulfovibrionia</taxon>
        <taxon>Desulfovibrionales</taxon>
        <taxon>Desulfomicrobiaceae</taxon>
        <taxon>Desulfomicrobium</taxon>
    </lineage>
</organism>
<feature type="transmembrane region" description="Helical" evidence="6">
    <location>
        <begin position="60"/>
        <end position="79"/>
    </location>
</feature>
<feature type="transmembrane region" description="Helical" evidence="6">
    <location>
        <begin position="86"/>
        <end position="106"/>
    </location>
</feature>
<dbReference type="InterPro" id="IPR015867">
    <property type="entry name" value="N-reg_PII/ATP_PRibTrfase_C"/>
</dbReference>
<evidence type="ECO:0000256" key="4">
    <source>
        <dbReference type="ARBA" id="ARBA00022989"/>
    </source>
</evidence>
<evidence type="ECO:0000256" key="1">
    <source>
        <dbReference type="ARBA" id="ARBA00004651"/>
    </source>
</evidence>
<dbReference type="InterPro" id="IPR051461">
    <property type="entry name" value="UPF0750_membrane"/>
</dbReference>
<reference evidence="9" key="1">
    <citation type="submission" date="2016-02" db="EMBL/GenBank/DDBJ databases">
        <authorList>
            <person name="Holder M.E."/>
            <person name="Ajami N.J."/>
            <person name="Petrosino J.F."/>
        </authorList>
    </citation>
    <scope>NUCLEOTIDE SEQUENCE [LARGE SCALE GENOMIC DNA]</scope>
    <source>
        <strain evidence="9">DSM 12838</strain>
    </source>
</reference>
<dbReference type="RefSeq" id="WP_066604526.1">
    <property type="nucleotide sequence ID" value="NZ_CP014230.1"/>
</dbReference>
<evidence type="ECO:0000313" key="9">
    <source>
        <dbReference type="Proteomes" id="UP000063964"/>
    </source>
</evidence>
<keyword evidence="9" id="KW-1185">Reference proteome</keyword>
<keyword evidence="5 6" id="KW-0472">Membrane</keyword>
<dbReference type="CDD" id="cd16380">
    <property type="entry name" value="YitT_C"/>
    <property type="match status" value="1"/>
</dbReference>
<dbReference type="Gene3D" id="3.30.70.120">
    <property type="match status" value="1"/>
</dbReference>
<feature type="transmembrane region" description="Helical" evidence="6">
    <location>
        <begin position="112"/>
        <end position="130"/>
    </location>
</feature>
<evidence type="ECO:0000313" key="8">
    <source>
        <dbReference type="EMBL" id="AMD92649.1"/>
    </source>
</evidence>
<feature type="transmembrane region" description="Helical" evidence="6">
    <location>
        <begin position="150"/>
        <end position="172"/>
    </location>
</feature>
<keyword evidence="3 6" id="KW-0812">Transmembrane</keyword>
<dbReference type="GO" id="GO:0005886">
    <property type="term" value="C:plasma membrane"/>
    <property type="evidence" value="ECO:0007669"/>
    <property type="project" value="UniProtKB-SubCell"/>
</dbReference>
<dbReference type="EMBL" id="CP014230">
    <property type="protein sequence ID" value="AMD92649.1"/>
    <property type="molecule type" value="Genomic_DNA"/>
</dbReference>
<evidence type="ECO:0000256" key="2">
    <source>
        <dbReference type="ARBA" id="ARBA00022475"/>
    </source>
</evidence>
<evidence type="ECO:0000256" key="3">
    <source>
        <dbReference type="ARBA" id="ARBA00022692"/>
    </source>
</evidence>
<evidence type="ECO:0000256" key="5">
    <source>
        <dbReference type="ARBA" id="ARBA00023136"/>
    </source>
</evidence>
<dbReference type="STRING" id="888061.AXF15_05705"/>
<proteinExistence type="predicted"/>
<name>A0A0X8JPP8_9BACT</name>
<sequence>MNSKLRIYAFSIPWNLFLLTLGSSLVALSIQSVAVPHEFLSGGVSSISLLFYYFTSTLSPGLWLLFLNIPIAIGGWFLVSRRFVLYTAYGMAAVSIWMELLSSVVLPIEDSLLAAIAAGALLGGGVGTALRSFGSTGGLDIIAVILHQRFGFRIGQIGFLFNMCVLGVGFWLMDTDVVMYSLISVFVSGQVTDHVLSMFNQRKLVFIISNQAQAISRAIIEGAQRGVTILEGRGGYTGQPKQVVMTVVNNLQQKKLEEMIFTLDPDAFVIFENTFNVIGKGFSKWKVY</sequence>
<dbReference type="OrthoDB" id="5401948at2"/>
<keyword evidence="2" id="KW-1003">Cell membrane</keyword>
<feature type="transmembrane region" description="Helical" evidence="6">
    <location>
        <begin position="178"/>
        <end position="196"/>
    </location>
</feature>
<dbReference type="KEGG" id="doa:AXF15_05705"/>